<dbReference type="GO" id="GO:0044103">
    <property type="term" value="F:L-arabinose 1-dehydrogenase (NADP+) activity"/>
    <property type="evidence" value="ECO:0007669"/>
    <property type="project" value="UniProtKB-EC"/>
</dbReference>
<dbReference type="SUPFAM" id="SSF51735">
    <property type="entry name" value="NAD(P)-binding Rossmann-fold domains"/>
    <property type="match status" value="1"/>
</dbReference>
<sequence>MTQPIALAGIGKIARDAHLPALQRSSDWHLDATISRNASLDGIRAFKTMEDFLADPGEVKTVSLSLPPAPRFDYAIKAMRAGLNVMLEKPPAVTLIECRKLIAEAEAQGVTLFLSWHSRMGAACNMARDRLKDARLKRLTIDWREDIRQFHPDQDWIWDAGNLGVFDPGINAFSILARILPDFPHVSKTHMIVPEGRETPIAADVAFTHPHGADMTCTLDWRHDGGPIWNMEIETDQGAFTLTRSGSGIDDGDGEIDLGDALDEYDHLYARLAELVAKGTSETDTRPMEMVADAFLLGTRETGAPFDW</sequence>
<dbReference type="AlphaFoldDB" id="A0A2R8BVA2"/>
<dbReference type="Gene3D" id="3.30.360.10">
    <property type="entry name" value="Dihydrodipicolinate Reductase, domain 2"/>
    <property type="match status" value="1"/>
</dbReference>
<protein>
    <submittedName>
        <fullName evidence="2">L-arabinose 1-dehydrogenase (NAD(P)(+))</fullName>
        <ecNumber evidence="2">1.1.1.376</ecNumber>
    </submittedName>
</protein>
<gene>
    <name evidence="2" type="primary">araA_2</name>
    <name evidence="2" type="ORF">PAA8504_01870</name>
</gene>
<dbReference type="OrthoDB" id="9813657at2"/>
<dbReference type="Proteomes" id="UP000244912">
    <property type="component" value="Unassembled WGS sequence"/>
</dbReference>
<dbReference type="EMBL" id="ONZF01000003">
    <property type="protein sequence ID" value="SPJ24045.1"/>
    <property type="molecule type" value="Genomic_DNA"/>
</dbReference>
<dbReference type="Pfam" id="PF01408">
    <property type="entry name" value="GFO_IDH_MocA"/>
    <property type="match status" value="1"/>
</dbReference>
<dbReference type="RefSeq" id="WP_108893888.1">
    <property type="nucleotide sequence ID" value="NZ_ONZF01000003.1"/>
</dbReference>
<dbReference type="PANTHER" id="PTHR43818:SF7">
    <property type="entry name" value="DEHYDROGENASE"/>
    <property type="match status" value="1"/>
</dbReference>
<organism evidence="2 3">
    <name type="scientific">Palleronia abyssalis</name>
    <dbReference type="NCBI Taxonomy" id="1501240"/>
    <lineage>
        <taxon>Bacteria</taxon>
        <taxon>Pseudomonadati</taxon>
        <taxon>Pseudomonadota</taxon>
        <taxon>Alphaproteobacteria</taxon>
        <taxon>Rhodobacterales</taxon>
        <taxon>Roseobacteraceae</taxon>
        <taxon>Palleronia</taxon>
    </lineage>
</organism>
<proteinExistence type="predicted"/>
<dbReference type="GO" id="GO:0000166">
    <property type="term" value="F:nucleotide binding"/>
    <property type="evidence" value="ECO:0007669"/>
    <property type="project" value="InterPro"/>
</dbReference>
<feature type="domain" description="Gfo/Idh/MocA-like oxidoreductase N-terminal" evidence="1">
    <location>
        <begin position="5"/>
        <end position="113"/>
    </location>
</feature>
<dbReference type="EC" id="1.1.1.376" evidence="2"/>
<accession>A0A2R8BVA2</accession>
<evidence type="ECO:0000259" key="1">
    <source>
        <dbReference type="Pfam" id="PF01408"/>
    </source>
</evidence>
<dbReference type="PANTHER" id="PTHR43818">
    <property type="entry name" value="BCDNA.GH03377"/>
    <property type="match status" value="1"/>
</dbReference>
<reference evidence="3" key="1">
    <citation type="submission" date="2018-03" db="EMBL/GenBank/DDBJ databases">
        <authorList>
            <person name="Rodrigo-Torres L."/>
            <person name="Arahal R. D."/>
            <person name="Lucena T."/>
        </authorList>
    </citation>
    <scope>NUCLEOTIDE SEQUENCE [LARGE SCALE GENOMIC DNA]</scope>
    <source>
        <strain evidence="3">CECT 8504</strain>
    </source>
</reference>
<dbReference type="Gene3D" id="3.40.50.720">
    <property type="entry name" value="NAD(P)-binding Rossmann-like Domain"/>
    <property type="match status" value="1"/>
</dbReference>
<name>A0A2R8BVA2_9RHOB</name>
<dbReference type="InterPro" id="IPR050463">
    <property type="entry name" value="Gfo/Idh/MocA_oxidrdct_glycsds"/>
</dbReference>
<dbReference type="InterPro" id="IPR036291">
    <property type="entry name" value="NAD(P)-bd_dom_sf"/>
</dbReference>
<evidence type="ECO:0000313" key="2">
    <source>
        <dbReference type="EMBL" id="SPJ24045.1"/>
    </source>
</evidence>
<keyword evidence="3" id="KW-1185">Reference proteome</keyword>
<evidence type="ECO:0000313" key="3">
    <source>
        <dbReference type="Proteomes" id="UP000244912"/>
    </source>
</evidence>
<dbReference type="InterPro" id="IPR000683">
    <property type="entry name" value="Gfo/Idh/MocA-like_OxRdtase_N"/>
</dbReference>
<keyword evidence="2" id="KW-0560">Oxidoreductase</keyword>